<protein>
    <submittedName>
        <fullName evidence="1">Uncharacterized protein</fullName>
    </submittedName>
</protein>
<reference evidence="1" key="2">
    <citation type="journal article" date="2015" name="Data Brief">
        <title>Shoot transcriptome of the giant reed, Arundo donax.</title>
        <authorList>
            <person name="Barrero R.A."/>
            <person name="Guerrero F.D."/>
            <person name="Moolhuijzen P."/>
            <person name="Goolsby J.A."/>
            <person name="Tidwell J."/>
            <person name="Bellgard S.E."/>
            <person name="Bellgard M.I."/>
        </authorList>
    </citation>
    <scope>NUCLEOTIDE SEQUENCE</scope>
    <source>
        <tissue evidence="1">Shoot tissue taken approximately 20 cm above the soil surface</tissue>
    </source>
</reference>
<sequence>MCVAVEGKVRGFEMVEGEFLVESHDLRLLWDKGETFWGRWILLLGQRLNQIRTLSLCQLLACYCCFVIES</sequence>
<reference evidence="1" key="1">
    <citation type="submission" date="2014-09" db="EMBL/GenBank/DDBJ databases">
        <authorList>
            <person name="Magalhaes I.L.F."/>
            <person name="Oliveira U."/>
            <person name="Santos F.R."/>
            <person name="Vidigal T.H.D.A."/>
            <person name="Brescovit A.D."/>
            <person name="Santos A.J."/>
        </authorList>
    </citation>
    <scope>NUCLEOTIDE SEQUENCE</scope>
    <source>
        <tissue evidence="1">Shoot tissue taken approximately 20 cm above the soil surface</tissue>
    </source>
</reference>
<accession>A0A0A9MEZ6</accession>
<name>A0A0A9MEZ6_ARUDO</name>
<proteinExistence type="predicted"/>
<dbReference type="AlphaFoldDB" id="A0A0A9MEZ6"/>
<evidence type="ECO:0000313" key="1">
    <source>
        <dbReference type="EMBL" id="JAD63727.1"/>
    </source>
</evidence>
<organism evidence="1">
    <name type="scientific">Arundo donax</name>
    <name type="common">Giant reed</name>
    <name type="synonym">Donax arundinaceus</name>
    <dbReference type="NCBI Taxonomy" id="35708"/>
    <lineage>
        <taxon>Eukaryota</taxon>
        <taxon>Viridiplantae</taxon>
        <taxon>Streptophyta</taxon>
        <taxon>Embryophyta</taxon>
        <taxon>Tracheophyta</taxon>
        <taxon>Spermatophyta</taxon>
        <taxon>Magnoliopsida</taxon>
        <taxon>Liliopsida</taxon>
        <taxon>Poales</taxon>
        <taxon>Poaceae</taxon>
        <taxon>PACMAD clade</taxon>
        <taxon>Arundinoideae</taxon>
        <taxon>Arundineae</taxon>
        <taxon>Arundo</taxon>
    </lineage>
</organism>
<dbReference type="EMBL" id="GBRH01234168">
    <property type="protein sequence ID" value="JAD63727.1"/>
    <property type="molecule type" value="Transcribed_RNA"/>
</dbReference>